<protein>
    <submittedName>
        <fullName evidence="2">Uncharacterized protein</fullName>
    </submittedName>
</protein>
<name>A0AA39SJ35_ACESA</name>
<reference evidence="2" key="1">
    <citation type="journal article" date="2022" name="Plant J.">
        <title>Strategies of tolerance reflected in two North American maple genomes.</title>
        <authorList>
            <person name="McEvoy S.L."/>
            <person name="Sezen U.U."/>
            <person name="Trouern-Trend A."/>
            <person name="McMahon S.M."/>
            <person name="Schaberg P.G."/>
            <person name="Yang J."/>
            <person name="Wegrzyn J.L."/>
            <person name="Swenson N.G."/>
        </authorList>
    </citation>
    <scope>NUCLEOTIDE SEQUENCE</scope>
    <source>
        <strain evidence="2">NS2018</strain>
    </source>
</reference>
<evidence type="ECO:0000256" key="1">
    <source>
        <dbReference type="SAM" id="MobiDB-lite"/>
    </source>
</evidence>
<dbReference type="Proteomes" id="UP001168877">
    <property type="component" value="Unassembled WGS sequence"/>
</dbReference>
<evidence type="ECO:0000313" key="2">
    <source>
        <dbReference type="EMBL" id="KAK0589829.1"/>
    </source>
</evidence>
<accession>A0AA39SJ35</accession>
<feature type="region of interest" description="Disordered" evidence="1">
    <location>
        <begin position="62"/>
        <end position="95"/>
    </location>
</feature>
<evidence type="ECO:0000313" key="3">
    <source>
        <dbReference type="Proteomes" id="UP001168877"/>
    </source>
</evidence>
<keyword evidence="3" id="KW-1185">Reference proteome</keyword>
<dbReference type="EMBL" id="JAUESC010000381">
    <property type="protein sequence ID" value="KAK0589829.1"/>
    <property type="molecule type" value="Genomic_DNA"/>
</dbReference>
<dbReference type="AlphaFoldDB" id="A0AA39SJ35"/>
<reference evidence="2" key="2">
    <citation type="submission" date="2023-06" db="EMBL/GenBank/DDBJ databases">
        <authorList>
            <person name="Swenson N.G."/>
            <person name="Wegrzyn J.L."/>
            <person name="Mcevoy S.L."/>
        </authorList>
    </citation>
    <scope>NUCLEOTIDE SEQUENCE</scope>
    <source>
        <strain evidence="2">NS2018</strain>
        <tissue evidence="2">Leaf</tissue>
    </source>
</reference>
<organism evidence="2 3">
    <name type="scientific">Acer saccharum</name>
    <name type="common">Sugar maple</name>
    <dbReference type="NCBI Taxonomy" id="4024"/>
    <lineage>
        <taxon>Eukaryota</taxon>
        <taxon>Viridiplantae</taxon>
        <taxon>Streptophyta</taxon>
        <taxon>Embryophyta</taxon>
        <taxon>Tracheophyta</taxon>
        <taxon>Spermatophyta</taxon>
        <taxon>Magnoliopsida</taxon>
        <taxon>eudicotyledons</taxon>
        <taxon>Gunneridae</taxon>
        <taxon>Pentapetalae</taxon>
        <taxon>rosids</taxon>
        <taxon>malvids</taxon>
        <taxon>Sapindales</taxon>
        <taxon>Sapindaceae</taxon>
        <taxon>Hippocastanoideae</taxon>
        <taxon>Acereae</taxon>
        <taxon>Acer</taxon>
    </lineage>
</organism>
<proteinExistence type="predicted"/>
<feature type="region of interest" description="Disordered" evidence="1">
    <location>
        <begin position="1"/>
        <end position="42"/>
    </location>
</feature>
<sequence length="157" mass="17731">MSVQEHGGLTSLGKMMQRIEENKEEGSQQGNEKTNKPGDLNSNFAMEGIVVYSEVPTIEKSLSDETGVPGKDSNGKRNVRKWKRVARGTHSPQSGVKVLSPLHRLLAMEYSSEEETYFSISEFTEYTEKPYEDPKAIKYKVNVNDRLRCPFCPGKKK</sequence>
<gene>
    <name evidence="2" type="ORF">LWI29_019040</name>
</gene>
<comment type="caution">
    <text evidence="2">The sequence shown here is derived from an EMBL/GenBank/DDBJ whole genome shotgun (WGS) entry which is preliminary data.</text>
</comment>
<feature type="compositionally biased region" description="Basic residues" evidence="1">
    <location>
        <begin position="77"/>
        <end position="87"/>
    </location>
</feature>
<feature type="compositionally biased region" description="Basic and acidic residues" evidence="1">
    <location>
        <begin position="17"/>
        <end position="26"/>
    </location>
</feature>